<dbReference type="GO" id="GO:0030288">
    <property type="term" value="C:outer membrane-bounded periplasmic space"/>
    <property type="evidence" value="ECO:0007669"/>
    <property type="project" value="TreeGrafter"/>
</dbReference>
<dbReference type="GO" id="GO:0009166">
    <property type="term" value="P:nucleotide catabolic process"/>
    <property type="evidence" value="ECO:0007669"/>
    <property type="project" value="InterPro"/>
</dbReference>
<protein>
    <recommendedName>
        <fullName evidence="2">5'-Nucleotidase C-terminal domain-containing protein</fullName>
    </recommendedName>
</protein>
<dbReference type="PANTHER" id="PTHR11575:SF24">
    <property type="entry name" value="5'-NUCLEOTIDASE"/>
    <property type="match status" value="1"/>
</dbReference>
<evidence type="ECO:0000313" key="3">
    <source>
        <dbReference type="EMBL" id="GAF89447.1"/>
    </source>
</evidence>
<dbReference type="Pfam" id="PF02872">
    <property type="entry name" value="5_nucleotid_C"/>
    <property type="match status" value="1"/>
</dbReference>
<accession>X0TMW7</accession>
<reference evidence="3" key="1">
    <citation type="journal article" date="2014" name="Front. Microbiol.">
        <title>High frequency of phylogenetically diverse reductive dehalogenase-homologous genes in deep subseafloor sedimentary metagenomes.</title>
        <authorList>
            <person name="Kawai M."/>
            <person name="Futagami T."/>
            <person name="Toyoda A."/>
            <person name="Takaki Y."/>
            <person name="Nishi S."/>
            <person name="Hori S."/>
            <person name="Arai W."/>
            <person name="Tsubouchi T."/>
            <person name="Morono Y."/>
            <person name="Uchiyama I."/>
            <person name="Ito T."/>
            <person name="Fujiyama A."/>
            <person name="Inagaki F."/>
            <person name="Takami H."/>
        </authorList>
    </citation>
    <scope>NUCLEOTIDE SEQUENCE</scope>
    <source>
        <strain evidence="3">Expedition CK06-06</strain>
    </source>
</reference>
<feature type="non-terminal residue" evidence="3">
    <location>
        <position position="1"/>
    </location>
</feature>
<dbReference type="EMBL" id="BARS01010074">
    <property type="protein sequence ID" value="GAF89447.1"/>
    <property type="molecule type" value="Genomic_DNA"/>
</dbReference>
<feature type="domain" description="5'-Nucleotidase C-terminal" evidence="2">
    <location>
        <begin position="4"/>
        <end position="130"/>
    </location>
</feature>
<comment type="caution">
    <text evidence="3">The sequence shown here is derived from an EMBL/GenBank/DDBJ whole genome shotgun (WGS) entry which is preliminary data.</text>
</comment>
<feature type="region of interest" description="Disordered" evidence="1">
    <location>
        <begin position="160"/>
        <end position="218"/>
    </location>
</feature>
<dbReference type="InterPro" id="IPR006179">
    <property type="entry name" value="5_nucleotidase/apyrase"/>
</dbReference>
<dbReference type="PRINTS" id="PR01607">
    <property type="entry name" value="APYRASEFAMLY"/>
</dbReference>
<dbReference type="SUPFAM" id="SSF55816">
    <property type="entry name" value="5'-nucleotidase (syn. UDP-sugar hydrolase), C-terminal domain"/>
    <property type="match status" value="1"/>
</dbReference>
<name>X0TMW7_9ZZZZ</name>
<evidence type="ECO:0000256" key="1">
    <source>
        <dbReference type="SAM" id="MobiDB-lite"/>
    </source>
</evidence>
<organism evidence="3">
    <name type="scientific">marine sediment metagenome</name>
    <dbReference type="NCBI Taxonomy" id="412755"/>
    <lineage>
        <taxon>unclassified sequences</taxon>
        <taxon>metagenomes</taxon>
        <taxon>ecological metagenomes</taxon>
    </lineage>
</organism>
<evidence type="ECO:0000259" key="2">
    <source>
        <dbReference type="Pfam" id="PF02872"/>
    </source>
</evidence>
<dbReference type="GO" id="GO:0016787">
    <property type="term" value="F:hydrolase activity"/>
    <property type="evidence" value="ECO:0007669"/>
    <property type="project" value="InterPro"/>
</dbReference>
<dbReference type="InterPro" id="IPR008334">
    <property type="entry name" value="5'-Nucleotdase_C"/>
</dbReference>
<dbReference type="PANTHER" id="PTHR11575">
    <property type="entry name" value="5'-NUCLEOTIDASE-RELATED"/>
    <property type="match status" value="1"/>
</dbReference>
<proteinExistence type="predicted"/>
<dbReference type="InterPro" id="IPR036907">
    <property type="entry name" value="5'-Nucleotdase_C_sf"/>
</dbReference>
<gene>
    <name evidence="3" type="ORF">S01H1_18783</name>
</gene>
<dbReference type="AlphaFoldDB" id="X0TMW7"/>
<dbReference type="Gene3D" id="3.90.780.10">
    <property type="entry name" value="5'-Nucleotidase, C-terminal domain"/>
    <property type="match status" value="1"/>
</dbReference>
<sequence length="232" mass="24402">GIPEGRMGALVADIVLERARRESELPVEACVLNNGGLRVPWTPGEITLGLVYEVMPFENEIVLLRLSGEQMRRLADEIAAKRGEPVAGLSFTIRDRRAHDLRVGAEPVGWRDYWIATNSYLAFGGGSMKTLWEALETRGLNGVLVRSAIADALREFGAATDGAGGTATRGSGETATGGSGEMATEGSGKTAAARPGVEGPASGPGIKDPARMSRAGLGMIPIPDMGRIRFGN</sequence>